<reference evidence="1 2" key="1">
    <citation type="journal article" date="2017" name="Int. J. Parasitol.">
        <title>The genome of the protozoan parasite Cystoisospora suis and a reverse vaccinology approach to identify vaccine candidates.</title>
        <authorList>
            <person name="Palmieri N."/>
            <person name="Shrestha A."/>
            <person name="Ruttkowski B."/>
            <person name="Beck T."/>
            <person name="Vogl C."/>
            <person name="Tomley F."/>
            <person name="Blake D.P."/>
            <person name="Joachim A."/>
        </authorList>
    </citation>
    <scope>NUCLEOTIDE SEQUENCE [LARGE SCALE GENOMIC DNA]</scope>
    <source>
        <strain evidence="1 2">Wien I</strain>
    </source>
</reference>
<protein>
    <submittedName>
        <fullName evidence="1">Reverse</fullName>
    </submittedName>
</protein>
<dbReference type="GeneID" id="94431730"/>
<dbReference type="VEuPathDB" id="ToxoDB:CSUI_008385"/>
<dbReference type="EMBL" id="MIGC01004678">
    <property type="protein sequence ID" value="PHJ17790.1"/>
    <property type="molecule type" value="Genomic_DNA"/>
</dbReference>
<evidence type="ECO:0000313" key="2">
    <source>
        <dbReference type="Proteomes" id="UP000221165"/>
    </source>
</evidence>
<proteinExistence type="predicted"/>
<dbReference type="Gene3D" id="2.40.70.10">
    <property type="entry name" value="Acid Proteases"/>
    <property type="match status" value="1"/>
</dbReference>
<dbReference type="SUPFAM" id="SSF50630">
    <property type="entry name" value="Acid proteases"/>
    <property type="match status" value="1"/>
</dbReference>
<dbReference type="InterPro" id="IPR021109">
    <property type="entry name" value="Peptidase_aspartic_dom_sf"/>
</dbReference>
<dbReference type="Proteomes" id="UP000221165">
    <property type="component" value="Unassembled WGS sequence"/>
</dbReference>
<accession>A0A2C6K9M1</accession>
<sequence length="178" mass="20628">MLKPYSSQFRVERKFKLRIVIPGKDINLPIVKVTVDDHGWAALLDTGASRRFIHPVCAGYFKDRIRKIRKEYSFGCAWGKEVCTDSGIPDLKVKLGELVVFHDFLIACLGYDVLIGFDILQKVGLVPETLRLVGHSRGQWVEGPVFPRWEYDQGEEIDNPWAENNRRFCLRNRWLDHV</sequence>
<comment type="caution">
    <text evidence="1">The sequence shown here is derived from an EMBL/GenBank/DDBJ whole genome shotgun (WGS) entry which is preliminary data.</text>
</comment>
<keyword evidence="2" id="KW-1185">Reference proteome</keyword>
<name>A0A2C6K9M1_9APIC</name>
<gene>
    <name evidence="1" type="ORF">CSUI_008385</name>
</gene>
<dbReference type="RefSeq" id="XP_067919504.1">
    <property type="nucleotide sequence ID" value="XM_068068519.1"/>
</dbReference>
<dbReference type="AlphaFoldDB" id="A0A2C6K9M1"/>
<evidence type="ECO:0000313" key="1">
    <source>
        <dbReference type="EMBL" id="PHJ17790.1"/>
    </source>
</evidence>
<organism evidence="1 2">
    <name type="scientific">Cystoisospora suis</name>
    <dbReference type="NCBI Taxonomy" id="483139"/>
    <lineage>
        <taxon>Eukaryota</taxon>
        <taxon>Sar</taxon>
        <taxon>Alveolata</taxon>
        <taxon>Apicomplexa</taxon>
        <taxon>Conoidasida</taxon>
        <taxon>Coccidia</taxon>
        <taxon>Eucoccidiorida</taxon>
        <taxon>Eimeriorina</taxon>
        <taxon>Sarcocystidae</taxon>
        <taxon>Cystoisospora</taxon>
    </lineage>
</organism>